<protein>
    <submittedName>
        <fullName evidence="1">Uncharacterized protein</fullName>
    </submittedName>
</protein>
<proteinExistence type="predicted"/>
<dbReference type="Proteomes" id="UP001185012">
    <property type="component" value="Unassembled WGS sequence"/>
</dbReference>
<name>A0ABU1IPS3_9BACL</name>
<keyword evidence="2" id="KW-1185">Reference proteome</keyword>
<reference evidence="1 2" key="1">
    <citation type="submission" date="2023-07" db="EMBL/GenBank/DDBJ databases">
        <title>Genomic Encyclopedia of Type Strains, Phase IV (KMG-IV): sequencing the most valuable type-strain genomes for metagenomic binning, comparative biology and taxonomic classification.</title>
        <authorList>
            <person name="Goeker M."/>
        </authorList>
    </citation>
    <scope>NUCLEOTIDE SEQUENCE [LARGE SCALE GENOMIC DNA]</scope>
    <source>
        <strain evidence="1 2">DSM 45903</strain>
    </source>
</reference>
<accession>A0ABU1IPS3</accession>
<sequence>MDLGTLEWKPLLFLSSVKGEETVIAPRPAVVNHNGL</sequence>
<dbReference type="EMBL" id="JAVDQG010000006">
    <property type="protein sequence ID" value="MDR6226790.1"/>
    <property type="molecule type" value="Genomic_DNA"/>
</dbReference>
<gene>
    <name evidence="1" type="ORF">JOE21_002800</name>
</gene>
<evidence type="ECO:0000313" key="2">
    <source>
        <dbReference type="Proteomes" id="UP001185012"/>
    </source>
</evidence>
<evidence type="ECO:0000313" key="1">
    <source>
        <dbReference type="EMBL" id="MDR6226790.1"/>
    </source>
</evidence>
<organism evidence="1 2">
    <name type="scientific">Desmospora profundinema</name>
    <dbReference type="NCBI Taxonomy" id="1571184"/>
    <lineage>
        <taxon>Bacteria</taxon>
        <taxon>Bacillati</taxon>
        <taxon>Bacillota</taxon>
        <taxon>Bacilli</taxon>
        <taxon>Bacillales</taxon>
        <taxon>Thermoactinomycetaceae</taxon>
        <taxon>Desmospora</taxon>
    </lineage>
</organism>
<comment type="caution">
    <text evidence="1">The sequence shown here is derived from an EMBL/GenBank/DDBJ whole genome shotgun (WGS) entry which is preliminary data.</text>
</comment>